<comment type="caution">
    <text evidence="12">The sequence shown here is derived from an EMBL/GenBank/DDBJ whole genome shotgun (WGS) entry which is preliminary data.</text>
</comment>
<dbReference type="InterPro" id="IPR006073">
    <property type="entry name" value="GTP-bd"/>
</dbReference>
<dbReference type="GO" id="GO:0005525">
    <property type="term" value="F:GTP binding"/>
    <property type="evidence" value="ECO:0007669"/>
    <property type="project" value="UniProtKB-UniRule"/>
</dbReference>
<evidence type="ECO:0000256" key="2">
    <source>
        <dbReference type="ARBA" id="ARBA00020953"/>
    </source>
</evidence>
<evidence type="ECO:0000256" key="8">
    <source>
        <dbReference type="HAMAP-Rule" id="MF_00195"/>
    </source>
</evidence>
<accession>A0A1X4XXN3</accession>
<dbReference type="PANTHER" id="PTHR43834:SF6">
    <property type="entry name" value="GTPASE DER"/>
    <property type="match status" value="1"/>
</dbReference>
<dbReference type="Pfam" id="PF14714">
    <property type="entry name" value="KH_dom-like"/>
    <property type="match status" value="1"/>
</dbReference>
<evidence type="ECO:0000256" key="6">
    <source>
        <dbReference type="ARBA" id="ARBA00023134"/>
    </source>
</evidence>
<keyword evidence="13" id="KW-1185">Reference proteome</keyword>
<evidence type="ECO:0000256" key="7">
    <source>
        <dbReference type="ARBA" id="ARBA00032345"/>
    </source>
</evidence>
<dbReference type="InterPro" id="IPR005225">
    <property type="entry name" value="Small_GTP-bd"/>
</dbReference>
<dbReference type="CDD" id="cd01895">
    <property type="entry name" value="EngA2"/>
    <property type="match status" value="1"/>
</dbReference>
<dbReference type="InterPro" id="IPR031166">
    <property type="entry name" value="G_ENGA"/>
</dbReference>
<dbReference type="NCBIfam" id="TIGR00231">
    <property type="entry name" value="small_GTP"/>
    <property type="match status" value="2"/>
</dbReference>
<feature type="binding site" evidence="8">
    <location>
        <begin position="221"/>
        <end position="225"/>
    </location>
    <ligand>
        <name>GTP</name>
        <dbReference type="ChEBI" id="CHEBI:37565"/>
        <label>2</label>
    </ligand>
</feature>
<comment type="similarity">
    <text evidence="1 8 9 10">Belongs to the TRAFAC class TrmE-Era-EngA-EngB-Septin-like GTPase superfamily. EngA (Der) GTPase family.</text>
</comment>
<dbReference type="AlphaFoldDB" id="A0A1X4XXN3"/>
<evidence type="ECO:0000256" key="9">
    <source>
        <dbReference type="PROSITE-ProRule" id="PRU01049"/>
    </source>
</evidence>
<dbReference type="STRING" id="1562698.DESAMIL20_1837"/>
<dbReference type="SUPFAM" id="SSF52540">
    <property type="entry name" value="P-loop containing nucleoside triphosphate hydrolases"/>
    <property type="match status" value="2"/>
</dbReference>
<dbReference type="GO" id="GO:0042254">
    <property type="term" value="P:ribosome biogenesis"/>
    <property type="evidence" value="ECO:0007669"/>
    <property type="project" value="UniProtKB-KW"/>
</dbReference>
<dbReference type="FunFam" id="3.40.50.300:FF:000494">
    <property type="entry name" value="tRNA modification GTPase MnmE"/>
    <property type="match status" value="1"/>
</dbReference>
<comment type="subunit">
    <text evidence="8">Associates with the 50S ribosomal subunit.</text>
</comment>
<dbReference type="NCBIfam" id="TIGR03594">
    <property type="entry name" value="GTPase_EngA"/>
    <property type="match status" value="1"/>
</dbReference>
<feature type="binding site" evidence="8">
    <location>
        <begin position="285"/>
        <end position="288"/>
    </location>
    <ligand>
        <name>GTP</name>
        <dbReference type="ChEBI" id="CHEBI:37565"/>
        <label>2</label>
    </ligand>
</feature>
<evidence type="ECO:0000313" key="13">
    <source>
        <dbReference type="Proteomes" id="UP000194141"/>
    </source>
</evidence>
<proteinExistence type="inferred from homology"/>
<dbReference type="OrthoDB" id="9805918at2"/>
<dbReference type="Pfam" id="PF01926">
    <property type="entry name" value="MMR_HSR1"/>
    <property type="match status" value="2"/>
</dbReference>
<evidence type="ECO:0000256" key="1">
    <source>
        <dbReference type="ARBA" id="ARBA00008279"/>
    </source>
</evidence>
<protein>
    <recommendedName>
        <fullName evidence="2 8">GTPase Der</fullName>
    </recommendedName>
    <alternativeName>
        <fullName evidence="7 8">GTP-binding protein EngA</fullName>
    </alternativeName>
</protein>
<keyword evidence="6 8" id="KW-0342">GTP-binding</keyword>
<keyword evidence="4 10" id="KW-0677">Repeat</keyword>
<dbReference type="Gene3D" id="3.30.300.20">
    <property type="match status" value="1"/>
</dbReference>
<gene>
    <name evidence="8" type="primary">der</name>
    <name evidence="12" type="ORF">DESAMIL20_1837</name>
</gene>
<dbReference type="HAMAP" id="MF_00195">
    <property type="entry name" value="GTPase_Der"/>
    <property type="match status" value="1"/>
</dbReference>
<dbReference type="InterPro" id="IPR015946">
    <property type="entry name" value="KH_dom-like_a/b"/>
</dbReference>
<organism evidence="12 13">
    <name type="scientific">Desulfurella amilsii</name>
    <dbReference type="NCBI Taxonomy" id="1562698"/>
    <lineage>
        <taxon>Bacteria</taxon>
        <taxon>Pseudomonadati</taxon>
        <taxon>Campylobacterota</taxon>
        <taxon>Desulfurellia</taxon>
        <taxon>Desulfurellales</taxon>
        <taxon>Desulfurellaceae</taxon>
        <taxon>Desulfurella</taxon>
    </lineage>
</organism>
<comment type="function">
    <text evidence="8 10">GTPase that plays an essential role in the late steps of ribosome biogenesis.</text>
</comment>
<sequence length="422" mass="48364">MIISIVGKPNVGKSSLFNLLVAKNKSIISKMPGTTRDTIADYLTIKDKNAMLIDTGGLNDEDYALSKKINLQTQEAIESSDIVILVFDAKEPLSDFDISLFKMIVKLKKTYIIVVNKVDEKNDNFFYEFMRFKDAILISTKRKTNIDKLKERLYELINKSIKIDDSDTKLAFVGRTNVGKSSLFNACLKKERSIVAPQAGTTLDSVDSFIRYNNRTYKIVDTAGLRLKLKKESLDKLASYLALFSIERCDIALLVIDAIEGVKTQDLRIASLLEQKHKGIVVVLNKWDLVEKDHDKVFKELKDRLSFVKFAPFLRVSAKESKNIDKIFKNIQIVEDYYNKRIPTHDLNEALHVLSKTHPAININSKPIKIKYINQVETKPPTFVIFTNTEKVPKNFEHYIKNQLYSMFKFTGCPLKLIFKKD</sequence>
<dbReference type="InterPro" id="IPR032859">
    <property type="entry name" value="KH_dom-like"/>
</dbReference>
<dbReference type="InterPro" id="IPR027417">
    <property type="entry name" value="P-loop_NTPase"/>
</dbReference>
<dbReference type="PRINTS" id="PR00449">
    <property type="entry name" value="RASTRNSFRMNG"/>
</dbReference>
<dbReference type="RefSeq" id="WP_086034539.1">
    <property type="nucleotide sequence ID" value="NZ_MDSU01000018.1"/>
</dbReference>
<evidence type="ECO:0000259" key="11">
    <source>
        <dbReference type="PROSITE" id="PS51712"/>
    </source>
</evidence>
<name>A0A1X4XXN3_9BACT</name>
<dbReference type="EMBL" id="MDSU01000018">
    <property type="protein sequence ID" value="OSS42284.1"/>
    <property type="molecule type" value="Genomic_DNA"/>
</dbReference>
<dbReference type="PROSITE" id="PS51712">
    <property type="entry name" value="G_ENGA"/>
    <property type="match status" value="1"/>
</dbReference>
<evidence type="ECO:0000256" key="4">
    <source>
        <dbReference type="ARBA" id="ARBA00022737"/>
    </source>
</evidence>
<dbReference type="Gene3D" id="3.40.50.300">
    <property type="entry name" value="P-loop containing nucleotide triphosphate hydrolases"/>
    <property type="match status" value="2"/>
</dbReference>
<evidence type="ECO:0000256" key="5">
    <source>
        <dbReference type="ARBA" id="ARBA00022741"/>
    </source>
</evidence>
<dbReference type="PIRSF" id="PIRSF006485">
    <property type="entry name" value="GTP-binding_EngA"/>
    <property type="match status" value="1"/>
</dbReference>
<feature type="binding site" evidence="8">
    <location>
        <begin position="54"/>
        <end position="58"/>
    </location>
    <ligand>
        <name>GTP</name>
        <dbReference type="ChEBI" id="CHEBI:37565"/>
        <label>1</label>
    </ligand>
</feature>
<keyword evidence="3 8" id="KW-0690">Ribosome biogenesis</keyword>
<reference evidence="12 13" key="1">
    <citation type="journal article" date="2017" name="Front. Microbiol.">
        <title>Genome Sequence of Desulfurella amilsii Strain TR1 and Comparative Genomics of Desulfurellaceae Family.</title>
        <authorList>
            <person name="Florentino A.P."/>
            <person name="Stams A.J."/>
            <person name="Sanchez-Andrea I."/>
        </authorList>
    </citation>
    <scope>NUCLEOTIDE SEQUENCE [LARGE SCALE GENOMIC DNA]</scope>
    <source>
        <strain evidence="12 13">TR1</strain>
    </source>
</reference>
<evidence type="ECO:0000313" key="12">
    <source>
        <dbReference type="EMBL" id="OSS42284.1"/>
    </source>
</evidence>
<dbReference type="PANTHER" id="PTHR43834">
    <property type="entry name" value="GTPASE DER"/>
    <property type="match status" value="1"/>
</dbReference>
<feature type="binding site" evidence="8">
    <location>
        <begin position="7"/>
        <end position="14"/>
    </location>
    <ligand>
        <name>GTP</name>
        <dbReference type="ChEBI" id="CHEBI:37565"/>
        <label>1</label>
    </ligand>
</feature>
<evidence type="ECO:0000256" key="3">
    <source>
        <dbReference type="ARBA" id="ARBA00022517"/>
    </source>
</evidence>
<evidence type="ECO:0000256" key="10">
    <source>
        <dbReference type="RuleBase" id="RU004481"/>
    </source>
</evidence>
<feature type="binding site" evidence="8">
    <location>
        <begin position="174"/>
        <end position="181"/>
    </location>
    <ligand>
        <name>GTP</name>
        <dbReference type="ChEBI" id="CHEBI:37565"/>
        <label>2</label>
    </ligand>
</feature>
<dbReference type="InterPro" id="IPR016484">
    <property type="entry name" value="GTPase_Der"/>
</dbReference>
<keyword evidence="5 8" id="KW-0547">Nucleotide-binding</keyword>
<feature type="domain" description="EngA-type G" evidence="11">
    <location>
        <begin position="168"/>
        <end position="339"/>
    </location>
</feature>
<dbReference type="Proteomes" id="UP000194141">
    <property type="component" value="Unassembled WGS sequence"/>
</dbReference>
<feature type="binding site" evidence="8">
    <location>
        <begin position="116"/>
        <end position="119"/>
    </location>
    <ligand>
        <name>GTP</name>
        <dbReference type="ChEBI" id="CHEBI:37565"/>
        <label>1</label>
    </ligand>
</feature>